<dbReference type="Proteomes" id="UP000283530">
    <property type="component" value="Unassembled WGS sequence"/>
</dbReference>
<evidence type="ECO:0000313" key="3">
    <source>
        <dbReference type="EMBL" id="RWR85603.1"/>
    </source>
</evidence>
<dbReference type="FunFam" id="3.90.79.10:FF:000060">
    <property type="entry name" value="Nudix hydrolase 1"/>
    <property type="match status" value="1"/>
</dbReference>
<dbReference type="SUPFAM" id="SSF55811">
    <property type="entry name" value="Nudix"/>
    <property type="match status" value="1"/>
</dbReference>
<evidence type="ECO:0000256" key="1">
    <source>
        <dbReference type="ARBA" id="ARBA00022801"/>
    </source>
</evidence>
<dbReference type="STRING" id="337451.A0A3S3P8S5"/>
<accession>A0A3S3P8S5</accession>
<dbReference type="InterPro" id="IPR020476">
    <property type="entry name" value="Nudix_hydrolase"/>
</dbReference>
<gene>
    <name evidence="3" type="ORF">CKAN_01447400</name>
</gene>
<organism evidence="3 4">
    <name type="scientific">Cinnamomum micranthum f. kanehirae</name>
    <dbReference type="NCBI Taxonomy" id="337451"/>
    <lineage>
        <taxon>Eukaryota</taxon>
        <taxon>Viridiplantae</taxon>
        <taxon>Streptophyta</taxon>
        <taxon>Embryophyta</taxon>
        <taxon>Tracheophyta</taxon>
        <taxon>Spermatophyta</taxon>
        <taxon>Magnoliopsida</taxon>
        <taxon>Magnoliidae</taxon>
        <taxon>Laurales</taxon>
        <taxon>Lauraceae</taxon>
        <taxon>Cinnamomum</taxon>
    </lineage>
</organism>
<dbReference type="GO" id="GO:0006203">
    <property type="term" value="P:dGTP catabolic process"/>
    <property type="evidence" value="ECO:0007669"/>
    <property type="project" value="TreeGrafter"/>
</dbReference>
<dbReference type="PANTHER" id="PTHR16099:SF5">
    <property type="entry name" value="NUCLEOTIDE TRIPHOSPHATE DIPHOSPHATASE NUDT15"/>
    <property type="match status" value="1"/>
</dbReference>
<dbReference type="InterPro" id="IPR015797">
    <property type="entry name" value="NUDIX_hydrolase-like_dom_sf"/>
</dbReference>
<keyword evidence="1 3" id="KW-0378">Hydrolase</keyword>
<dbReference type="AlphaFoldDB" id="A0A3S3P8S5"/>
<feature type="domain" description="Nudix hydrolase" evidence="2">
    <location>
        <begin position="93"/>
        <end position="229"/>
    </location>
</feature>
<dbReference type="OrthoDB" id="447842at2759"/>
<dbReference type="EMBL" id="QPKB01000005">
    <property type="protein sequence ID" value="RWR85603.1"/>
    <property type="molecule type" value="Genomic_DNA"/>
</dbReference>
<proteinExistence type="predicted"/>
<comment type="caution">
    <text evidence="3">The sequence shown here is derived from an EMBL/GenBank/DDBJ whole genome shotgun (WGS) entry which is preliminary data.</text>
</comment>
<evidence type="ECO:0000313" key="4">
    <source>
        <dbReference type="Proteomes" id="UP000283530"/>
    </source>
</evidence>
<dbReference type="PRINTS" id="PR00502">
    <property type="entry name" value="NUDIXFAMILY"/>
</dbReference>
<dbReference type="PANTHER" id="PTHR16099">
    <property type="entry name" value="8-OXO-DGTP DIPHOSPHATES NUDT15"/>
    <property type="match status" value="1"/>
</dbReference>
<protein>
    <submittedName>
        <fullName evidence="3">Nudix hydrolase 1</fullName>
    </submittedName>
</protein>
<keyword evidence="4" id="KW-1185">Reference proteome</keyword>
<dbReference type="GO" id="GO:0005829">
    <property type="term" value="C:cytosol"/>
    <property type="evidence" value="ECO:0007669"/>
    <property type="project" value="TreeGrafter"/>
</dbReference>
<sequence>MEKAAVVPLPRVGVAVFVVKGKSVLLGKRLSHNNTCSTTSLALPGGHLEFVMLSAIGLPTLSLSPSAKLRPVAQFIKQRTLLRPLSAMNRAPMPLPGVGVVTFVLKDKSLLLGKRHSTNACDFAFGLPGGHLEFGESFEECGVREVKEETGLDIENVEFLTVTNNVFLDDPKPSHYVVIFLRAVPSDSTQAPQNLEPEKCGGWEWYDWDHLPEPLFQPLKTLIQTGFSPFPTNSNVV</sequence>
<reference evidence="3 4" key="1">
    <citation type="journal article" date="2019" name="Nat. Plants">
        <title>Stout camphor tree genome fills gaps in understanding of flowering plant genome evolution.</title>
        <authorList>
            <person name="Chaw S.M."/>
            <person name="Liu Y.C."/>
            <person name="Wu Y.W."/>
            <person name="Wang H.Y."/>
            <person name="Lin C.I."/>
            <person name="Wu C.S."/>
            <person name="Ke H.M."/>
            <person name="Chang L.Y."/>
            <person name="Hsu C.Y."/>
            <person name="Yang H.T."/>
            <person name="Sudianto E."/>
            <person name="Hsu M.H."/>
            <person name="Wu K.P."/>
            <person name="Wang L.N."/>
            <person name="Leebens-Mack J.H."/>
            <person name="Tsai I.J."/>
        </authorList>
    </citation>
    <scope>NUCLEOTIDE SEQUENCE [LARGE SCALE GENOMIC DNA]</scope>
    <source>
        <strain evidence="4">cv. Chaw 1501</strain>
        <tissue evidence="3">Young leaves</tissue>
    </source>
</reference>
<dbReference type="InterPro" id="IPR000086">
    <property type="entry name" value="NUDIX_hydrolase_dom"/>
</dbReference>
<dbReference type="Gene3D" id="3.90.79.10">
    <property type="entry name" value="Nucleoside Triphosphate Pyrophosphohydrolase"/>
    <property type="match status" value="2"/>
</dbReference>
<dbReference type="PROSITE" id="PS51462">
    <property type="entry name" value="NUDIX"/>
    <property type="match status" value="1"/>
</dbReference>
<dbReference type="GO" id="GO:0035539">
    <property type="term" value="F:8-oxo-7,8-dihydrodeoxyguanosine triphosphate pyrophosphatase activity"/>
    <property type="evidence" value="ECO:0007669"/>
    <property type="project" value="TreeGrafter"/>
</dbReference>
<name>A0A3S3P8S5_9MAGN</name>
<dbReference type="CDD" id="cd04678">
    <property type="entry name" value="NUDIX_MTH2_Nudt15"/>
    <property type="match status" value="1"/>
</dbReference>
<dbReference type="Pfam" id="PF00293">
    <property type="entry name" value="NUDIX"/>
    <property type="match status" value="1"/>
</dbReference>
<evidence type="ECO:0000259" key="2">
    <source>
        <dbReference type="PROSITE" id="PS51462"/>
    </source>
</evidence>